<name>A0A285ZZM2_9SPHI</name>
<evidence type="ECO:0008006" key="3">
    <source>
        <dbReference type="Google" id="ProtNLM"/>
    </source>
</evidence>
<dbReference type="AlphaFoldDB" id="A0A285ZZM2"/>
<proteinExistence type="predicted"/>
<evidence type="ECO:0000313" key="2">
    <source>
        <dbReference type="Proteomes" id="UP000219281"/>
    </source>
</evidence>
<keyword evidence="2" id="KW-1185">Reference proteome</keyword>
<accession>A0A285ZZM2</accession>
<dbReference type="Proteomes" id="UP000219281">
    <property type="component" value="Unassembled WGS sequence"/>
</dbReference>
<evidence type="ECO:0000313" key="1">
    <source>
        <dbReference type="EMBL" id="SOD15109.1"/>
    </source>
</evidence>
<organism evidence="1 2">
    <name type="scientific">Pedobacter xixiisoli</name>
    <dbReference type="NCBI Taxonomy" id="1476464"/>
    <lineage>
        <taxon>Bacteria</taxon>
        <taxon>Pseudomonadati</taxon>
        <taxon>Bacteroidota</taxon>
        <taxon>Sphingobacteriia</taxon>
        <taxon>Sphingobacteriales</taxon>
        <taxon>Sphingobacteriaceae</taxon>
        <taxon>Pedobacter</taxon>
    </lineage>
</organism>
<dbReference type="EMBL" id="OCMT01000002">
    <property type="protein sequence ID" value="SOD15109.1"/>
    <property type="molecule type" value="Genomic_DNA"/>
</dbReference>
<protein>
    <recommendedName>
        <fullName evidence="3">HEAT repeat-containing protein</fullName>
    </recommendedName>
</protein>
<reference evidence="2" key="1">
    <citation type="submission" date="2017-09" db="EMBL/GenBank/DDBJ databases">
        <authorList>
            <person name="Varghese N."/>
            <person name="Submissions S."/>
        </authorList>
    </citation>
    <scope>NUCLEOTIDE SEQUENCE [LARGE SCALE GENOMIC DNA]</scope>
    <source>
        <strain evidence="2">CGMCC 1.12803</strain>
    </source>
</reference>
<sequence length="197" mass="22748">MWHRFCILQLYLPFENYLMLRGKTLKDIYATFLTEDGNPFEHKNILDTIKTGGKSYQAEILQLLETAIADKNINKLRFCLAASFRDGLDKNYSNSFYQLILATWHEEHKNLIDAVCRLKDERFCEALLEIALNKFPYRKFDDGEEIMLKKCVHSLKAIATEKADLLLEQLLATGNSNVEQALEEYDHSNPCADVYGA</sequence>
<gene>
    <name evidence="1" type="ORF">SAMN06297358_2084</name>
</gene>